<dbReference type="AlphaFoldDB" id="A0AA38IVR2"/>
<evidence type="ECO:0000256" key="1">
    <source>
        <dbReference type="SAM" id="MobiDB-lite"/>
    </source>
</evidence>
<protein>
    <submittedName>
        <fullName evidence="2">Uncharacterized protein</fullName>
    </submittedName>
</protein>
<organism evidence="2 3">
    <name type="scientific">Zophobas morio</name>
    <dbReference type="NCBI Taxonomy" id="2755281"/>
    <lineage>
        <taxon>Eukaryota</taxon>
        <taxon>Metazoa</taxon>
        <taxon>Ecdysozoa</taxon>
        <taxon>Arthropoda</taxon>
        <taxon>Hexapoda</taxon>
        <taxon>Insecta</taxon>
        <taxon>Pterygota</taxon>
        <taxon>Neoptera</taxon>
        <taxon>Endopterygota</taxon>
        <taxon>Coleoptera</taxon>
        <taxon>Polyphaga</taxon>
        <taxon>Cucujiformia</taxon>
        <taxon>Tenebrionidae</taxon>
        <taxon>Zophobas</taxon>
    </lineage>
</organism>
<name>A0AA38IVR2_9CUCU</name>
<sequence>MYLLCARHLHLHPSLFFKYTDGRELNKDIFRRHVSIWSSAATGRTSPASGRRRRECDREHRGGGEPQPPEAAAELGSIQRKAEASTARADHCITQACCFLNLTTDIKLVGVRCCHVGLEERRK</sequence>
<gene>
    <name evidence="2" type="ORF">Zmor_000035</name>
</gene>
<evidence type="ECO:0000313" key="3">
    <source>
        <dbReference type="Proteomes" id="UP001168821"/>
    </source>
</evidence>
<feature type="region of interest" description="Disordered" evidence="1">
    <location>
        <begin position="41"/>
        <end position="79"/>
    </location>
</feature>
<dbReference type="Proteomes" id="UP001168821">
    <property type="component" value="Unassembled WGS sequence"/>
</dbReference>
<comment type="caution">
    <text evidence="2">The sequence shown here is derived from an EMBL/GenBank/DDBJ whole genome shotgun (WGS) entry which is preliminary data.</text>
</comment>
<evidence type="ECO:0000313" key="2">
    <source>
        <dbReference type="EMBL" id="KAJ3664472.1"/>
    </source>
</evidence>
<feature type="compositionally biased region" description="Basic and acidic residues" evidence="1">
    <location>
        <begin position="54"/>
        <end position="63"/>
    </location>
</feature>
<keyword evidence="3" id="KW-1185">Reference proteome</keyword>
<proteinExistence type="predicted"/>
<reference evidence="2" key="1">
    <citation type="journal article" date="2023" name="G3 (Bethesda)">
        <title>Whole genome assemblies of Zophobas morio and Tenebrio molitor.</title>
        <authorList>
            <person name="Kaur S."/>
            <person name="Stinson S.A."/>
            <person name="diCenzo G.C."/>
        </authorList>
    </citation>
    <scope>NUCLEOTIDE SEQUENCE</scope>
    <source>
        <strain evidence="2">QUZm001</strain>
    </source>
</reference>
<dbReference type="EMBL" id="JALNTZ010000001">
    <property type="protein sequence ID" value="KAJ3664472.1"/>
    <property type="molecule type" value="Genomic_DNA"/>
</dbReference>
<accession>A0AA38IVR2</accession>